<dbReference type="InterPro" id="IPR018502">
    <property type="entry name" value="Annexin_repeat"/>
</dbReference>
<accession>A0ABW6BUF4</accession>
<keyword evidence="2" id="KW-1133">Transmembrane helix</keyword>
<keyword evidence="2" id="KW-0472">Membrane</keyword>
<dbReference type="EMBL" id="JBHUOX010000009">
    <property type="protein sequence ID" value="MFD3001430.1"/>
    <property type="molecule type" value="Genomic_DNA"/>
</dbReference>
<evidence type="ECO:0000313" key="3">
    <source>
        <dbReference type="EMBL" id="MFD3001430.1"/>
    </source>
</evidence>
<dbReference type="InterPro" id="IPR037104">
    <property type="entry name" value="Annexin_sf"/>
</dbReference>
<keyword evidence="2" id="KW-0812">Transmembrane</keyword>
<dbReference type="SUPFAM" id="SSF47874">
    <property type="entry name" value="Annexin"/>
    <property type="match status" value="1"/>
</dbReference>
<name>A0ABW6BUF4_9BACT</name>
<proteinExistence type="predicted"/>
<evidence type="ECO:0000256" key="1">
    <source>
        <dbReference type="ARBA" id="ARBA00022737"/>
    </source>
</evidence>
<feature type="transmembrane region" description="Helical" evidence="2">
    <location>
        <begin position="12"/>
        <end position="30"/>
    </location>
</feature>
<keyword evidence="1" id="KW-0677">Repeat</keyword>
<keyword evidence="4" id="KW-1185">Reference proteome</keyword>
<dbReference type="Pfam" id="PF00191">
    <property type="entry name" value="Annexin"/>
    <property type="match status" value="1"/>
</dbReference>
<organism evidence="3 4">
    <name type="scientific">Pontibacter toksunensis</name>
    <dbReference type="NCBI Taxonomy" id="1332631"/>
    <lineage>
        <taxon>Bacteria</taxon>
        <taxon>Pseudomonadati</taxon>
        <taxon>Bacteroidota</taxon>
        <taxon>Cytophagia</taxon>
        <taxon>Cytophagales</taxon>
        <taxon>Hymenobacteraceae</taxon>
        <taxon>Pontibacter</taxon>
    </lineage>
</organism>
<evidence type="ECO:0000313" key="4">
    <source>
        <dbReference type="Proteomes" id="UP001597641"/>
    </source>
</evidence>
<gene>
    <name evidence="3" type="ORF">ACFS7Z_13745</name>
</gene>
<dbReference type="Proteomes" id="UP001597641">
    <property type="component" value="Unassembled WGS sequence"/>
</dbReference>
<protein>
    <submittedName>
        <fullName evidence="3">Uncharacterized protein</fullName>
    </submittedName>
</protein>
<dbReference type="Gene3D" id="1.10.220.10">
    <property type="entry name" value="Annexin"/>
    <property type="match status" value="1"/>
</dbReference>
<evidence type="ECO:0000256" key="2">
    <source>
        <dbReference type="SAM" id="Phobius"/>
    </source>
</evidence>
<reference evidence="4" key="1">
    <citation type="journal article" date="2019" name="Int. J. Syst. Evol. Microbiol.">
        <title>The Global Catalogue of Microorganisms (GCM) 10K type strain sequencing project: providing services to taxonomists for standard genome sequencing and annotation.</title>
        <authorList>
            <consortium name="The Broad Institute Genomics Platform"/>
            <consortium name="The Broad Institute Genome Sequencing Center for Infectious Disease"/>
            <person name="Wu L."/>
            <person name="Ma J."/>
        </authorList>
    </citation>
    <scope>NUCLEOTIDE SEQUENCE [LARGE SCALE GENOMIC DNA]</scope>
    <source>
        <strain evidence="4">KCTC 23984</strain>
    </source>
</reference>
<sequence>MNIQMPESAISKALNGVFLVAAAGGTYFIVNKLMQDAKRNAALKEYGNPNSVNGMAATFATQFYNAMYSTWEWWNDIMGDGTDEDTIYRTAGEMFRTRITLHDVAQKYKALYNKDLLQDLQRELDAEELQAFNRMLSSGLTGVASLAAVPHRMATAIRTTILNERLQPVHQVPANTILGDYVPDQISAYQLADGRTMVGFMFNRNMRYVDSAVIKLVA</sequence>
<comment type="caution">
    <text evidence="3">The sequence shown here is derived from an EMBL/GenBank/DDBJ whole genome shotgun (WGS) entry which is preliminary data.</text>
</comment>